<dbReference type="Gene3D" id="2.40.40.10">
    <property type="entry name" value="RlpA-like domain"/>
    <property type="match status" value="1"/>
</dbReference>
<gene>
    <name evidence="3" type="ORF">SCHCODRAFT_52073</name>
</gene>
<feature type="non-terminal residue" evidence="3">
    <location>
        <position position="1"/>
    </location>
</feature>
<feature type="domain" description="RlpA-like protein double-psi beta-barrel" evidence="2">
    <location>
        <begin position="13"/>
        <end position="99"/>
    </location>
</feature>
<keyword evidence="1" id="KW-0732">Signal</keyword>
<evidence type="ECO:0000259" key="2">
    <source>
        <dbReference type="Pfam" id="PF03330"/>
    </source>
</evidence>
<accession>D8PUD5</accession>
<dbReference type="Pfam" id="PF03330">
    <property type="entry name" value="DPBB_1"/>
    <property type="match status" value="1"/>
</dbReference>
<dbReference type="OMA" id="DATWYNP"/>
<evidence type="ECO:0000256" key="1">
    <source>
        <dbReference type="ARBA" id="ARBA00022729"/>
    </source>
</evidence>
<sequence>APVSQAQKHCSPATYYTPNNNYGACGKKIKNSEHAVALSSDKYAGGAHCGKKVTAHHNGKKVVATVRDLCPGCAANSLDLTPSAFKKLAKLGEGNIAVNWNFN</sequence>
<dbReference type="PANTHER" id="PTHR31836">
    <property type="match status" value="1"/>
</dbReference>
<dbReference type="OrthoDB" id="623670at2759"/>
<dbReference type="InterPro" id="IPR036908">
    <property type="entry name" value="RlpA-like_sf"/>
</dbReference>
<dbReference type="InParanoid" id="D8PUD5"/>
<reference evidence="3 4" key="1">
    <citation type="journal article" date="2010" name="Nat. Biotechnol.">
        <title>Genome sequence of the model mushroom Schizophyllum commune.</title>
        <authorList>
            <person name="Ohm R.A."/>
            <person name="de Jong J.F."/>
            <person name="Lugones L.G."/>
            <person name="Aerts A."/>
            <person name="Kothe E."/>
            <person name="Stajich J.E."/>
            <person name="de Vries R.P."/>
            <person name="Record E."/>
            <person name="Levasseur A."/>
            <person name="Baker S.E."/>
            <person name="Bartholomew K.A."/>
            <person name="Coutinho P.M."/>
            <person name="Erdmann S."/>
            <person name="Fowler T.J."/>
            <person name="Gathman A.C."/>
            <person name="Lombard V."/>
            <person name="Henrissat B."/>
            <person name="Knabe N."/>
            <person name="Kuees U."/>
            <person name="Lilly W.W."/>
            <person name="Lindquist E."/>
            <person name="Lucas S."/>
            <person name="Magnuson J.K."/>
            <person name="Piumi F."/>
            <person name="Raudaskoski M."/>
            <person name="Salamov A."/>
            <person name="Schmutz J."/>
            <person name="Schwarze F.W.M.R."/>
            <person name="vanKuyk P.A."/>
            <person name="Horton J.S."/>
            <person name="Grigoriev I.V."/>
            <person name="Woesten H.A.B."/>
        </authorList>
    </citation>
    <scope>NUCLEOTIDE SEQUENCE [LARGE SCALE GENOMIC DNA]</scope>
    <source>
        <strain evidence="4">H4-8 / FGSC 9210</strain>
    </source>
</reference>
<dbReference type="EMBL" id="GL377303">
    <property type="protein sequence ID" value="EFI99884.1"/>
    <property type="molecule type" value="Genomic_DNA"/>
</dbReference>
<dbReference type="VEuPathDB" id="FungiDB:SCHCODRAFT_02482406"/>
<evidence type="ECO:0000313" key="3">
    <source>
        <dbReference type="EMBL" id="EFI99884.1"/>
    </source>
</evidence>
<protein>
    <submittedName>
        <fullName evidence="3">Non-Catalytic module family EXPN protein</fullName>
    </submittedName>
</protein>
<name>D8PUD5_SCHCM</name>
<evidence type="ECO:0000313" key="4">
    <source>
        <dbReference type="Proteomes" id="UP000007431"/>
    </source>
</evidence>
<dbReference type="GeneID" id="9595235"/>
<dbReference type="PANTHER" id="PTHR31836:SF28">
    <property type="entry name" value="SRCR DOMAIN-CONTAINING PROTEIN-RELATED"/>
    <property type="match status" value="1"/>
</dbReference>
<keyword evidence="4" id="KW-1185">Reference proteome</keyword>
<dbReference type="InterPro" id="IPR051477">
    <property type="entry name" value="Expansin_CellWall"/>
</dbReference>
<proteinExistence type="predicted"/>
<dbReference type="RefSeq" id="XP_003034787.1">
    <property type="nucleotide sequence ID" value="XM_003034741.1"/>
</dbReference>
<dbReference type="Proteomes" id="UP000007431">
    <property type="component" value="Unassembled WGS sequence"/>
</dbReference>
<dbReference type="STRING" id="578458.D8PUD5"/>
<dbReference type="SUPFAM" id="SSF50685">
    <property type="entry name" value="Barwin-like endoglucanases"/>
    <property type="match status" value="1"/>
</dbReference>
<dbReference type="InterPro" id="IPR009009">
    <property type="entry name" value="RlpA-like_DPBB"/>
</dbReference>
<dbReference type="AlphaFoldDB" id="D8PUD5"/>
<organism evidence="4">
    <name type="scientific">Schizophyllum commune (strain H4-8 / FGSC 9210)</name>
    <name type="common">Split gill fungus</name>
    <dbReference type="NCBI Taxonomy" id="578458"/>
    <lineage>
        <taxon>Eukaryota</taxon>
        <taxon>Fungi</taxon>
        <taxon>Dikarya</taxon>
        <taxon>Basidiomycota</taxon>
        <taxon>Agaricomycotina</taxon>
        <taxon>Agaricomycetes</taxon>
        <taxon>Agaricomycetidae</taxon>
        <taxon>Agaricales</taxon>
        <taxon>Schizophyllaceae</taxon>
        <taxon>Schizophyllum</taxon>
    </lineage>
</organism>
<dbReference type="KEGG" id="scm:SCHCO_02482406"/>
<dbReference type="CDD" id="cd22191">
    <property type="entry name" value="DPBB_RlpA_EXP_N-like"/>
    <property type="match status" value="1"/>
</dbReference>
<dbReference type="HOGENOM" id="CLU_047639_6_1_1"/>